<keyword evidence="6" id="KW-0050">Antiport</keyword>
<feature type="transmembrane region" description="Helical" evidence="13">
    <location>
        <begin position="366"/>
        <end position="387"/>
    </location>
</feature>
<feature type="transmembrane region" description="Helical" evidence="13">
    <location>
        <begin position="323"/>
        <end position="346"/>
    </location>
</feature>
<evidence type="ECO:0000256" key="12">
    <source>
        <dbReference type="ARBA" id="ARBA00031636"/>
    </source>
</evidence>
<dbReference type="InterPro" id="IPR002528">
    <property type="entry name" value="MATE_fam"/>
</dbReference>
<evidence type="ECO:0000313" key="15">
    <source>
        <dbReference type="Proteomes" id="UP000237749"/>
    </source>
</evidence>
<keyword evidence="11 13" id="KW-0472">Membrane</keyword>
<feature type="transmembrane region" description="Helical" evidence="13">
    <location>
        <begin position="21"/>
        <end position="42"/>
    </location>
</feature>
<dbReference type="GO" id="GO:0042910">
    <property type="term" value="F:xenobiotic transmembrane transporter activity"/>
    <property type="evidence" value="ECO:0007669"/>
    <property type="project" value="InterPro"/>
</dbReference>
<dbReference type="PANTHER" id="PTHR43298">
    <property type="entry name" value="MULTIDRUG RESISTANCE PROTEIN NORM-RELATED"/>
    <property type="match status" value="1"/>
</dbReference>
<dbReference type="PIRSF" id="PIRSF006603">
    <property type="entry name" value="DinF"/>
    <property type="match status" value="1"/>
</dbReference>
<feature type="transmembrane region" description="Helical" evidence="13">
    <location>
        <begin position="204"/>
        <end position="224"/>
    </location>
</feature>
<evidence type="ECO:0000256" key="9">
    <source>
        <dbReference type="ARBA" id="ARBA00022989"/>
    </source>
</evidence>
<evidence type="ECO:0000256" key="8">
    <source>
        <dbReference type="ARBA" id="ARBA00022692"/>
    </source>
</evidence>
<evidence type="ECO:0000256" key="5">
    <source>
        <dbReference type="ARBA" id="ARBA00022448"/>
    </source>
</evidence>
<protein>
    <recommendedName>
        <fullName evidence="4">Probable multidrug resistance protein NorM</fullName>
    </recommendedName>
    <alternativeName>
        <fullName evidence="12">Multidrug-efflux transporter</fullName>
    </alternativeName>
</protein>
<dbReference type="RefSeq" id="WP_104435519.1">
    <property type="nucleotide sequence ID" value="NZ_PTJA01000002.1"/>
</dbReference>
<comment type="function">
    <text evidence="1">Multidrug efflux pump.</text>
</comment>
<comment type="subcellular location">
    <subcellularLocation>
        <location evidence="2">Cell membrane</location>
        <topology evidence="2">Multi-pass membrane protein</topology>
    </subcellularLocation>
</comment>
<dbReference type="PANTHER" id="PTHR43298:SF2">
    <property type="entry name" value="FMN_FAD EXPORTER YEEO-RELATED"/>
    <property type="match status" value="1"/>
</dbReference>
<feature type="transmembrane region" description="Helical" evidence="13">
    <location>
        <begin position="245"/>
        <end position="267"/>
    </location>
</feature>
<keyword evidence="9 13" id="KW-1133">Transmembrane helix</keyword>
<accession>A0A2S6HXV7</accession>
<comment type="caution">
    <text evidence="14">The sequence shown here is derived from an EMBL/GenBank/DDBJ whole genome shotgun (WGS) entry which is preliminary data.</text>
</comment>
<dbReference type="GO" id="GO:0006811">
    <property type="term" value="P:monoatomic ion transport"/>
    <property type="evidence" value="ECO:0007669"/>
    <property type="project" value="UniProtKB-KW"/>
</dbReference>
<evidence type="ECO:0000256" key="13">
    <source>
        <dbReference type="SAM" id="Phobius"/>
    </source>
</evidence>
<feature type="transmembrane region" description="Helical" evidence="13">
    <location>
        <begin position="175"/>
        <end position="198"/>
    </location>
</feature>
<evidence type="ECO:0000256" key="4">
    <source>
        <dbReference type="ARBA" id="ARBA00020268"/>
    </source>
</evidence>
<proteinExistence type="inferred from homology"/>
<dbReference type="Proteomes" id="UP000237749">
    <property type="component" value="Unassembled WGS sequence"/>
</dbReference>
<feature type="transmembrane region" description="Helical" evidence="13">
    <location>
        <begin position="419"/>
        <end position="443"/>
    </location>
</feature>
<comment type="similarity">
    <text evidence="3">Belongs to the multi antimicrobial extrusion (MATE) (TC 2.A.66.1) family.</text>
</comment>
<organism evidence="14 15">
    <name type="scientific">Lacrimispora xylanisolvens</name>
    <dbReference type="NCBI Taxonomy" id="384636"/>
    <lineage>
        <taxon>Bacteria</taxon>
        <taxon>Bacillati</taxon>
        <taxon>Bacillota</taxon>
        <taxon>Clostridia</taxon>
        <taxon>Lachnospirales</taxon>
        <taxon>Lachnospiraceae</taxon>
        <taxon>Lacrimispora</taxon>
    </lineage>
</organism>
<gene>
    <name evidence="14" type="ORF">BXY41_102433</name>
</gene>
<dbReference type="OrthoDB" id="9811110at2"/>
<keyword evidence="10" id="KW-0406">Ion transport</keyword>
<keyword evidence="5" id="KW-0813">Transport</keyword>
<evidence type="ECO:0000256" key="1">
    <source>
        <dbReference type="ARBA" id="ARBA00003408"/>
    </source>
</evidence>
<evidence type="ECO:0000256" key="3">
    <source>
        <dbReference type="ARBA" id="ARBA00010199"/>
    </source>
</evidence>
<evidence type="ECO:0000313" key="14">
    <source>
        <dbReference type="EMBL" id="PPK82743.1"/>
    </source>
</evidence>
<feature type="transmembrane region" description="Helical" evidence="13">
    <location>
        <begin position="287"/>
        <end position="311"/>
    </location>
</feature>
<dbReference type="InterPro" id="IPR050222">
    <property type="entry name" value="MATE_MdtK"/>
</dbReference>
<dbReference type="GO" id="GO:0005886">
    <property type="term" value="C:plasma membrane"/>
    <property type="evidence" value="ECO:0007669"/>
    <property type="project" value="UniProtKB-SubCell"/>
</dbReference>
<dbReference type="Pfam" id="PF01554">
    <property type="entry name" value="MatE"/>
    <property type="match status" value="2"/>
</dbReference>
<dbReference type="EMBL" id="PTJA01000002">
    <property type="protein sequence ID" value="PPK82743.1"/>
    <property type="molecule type" value="Genomic_DNA"/>
</dbReference>
<evidence type="ECO:0000256" key="10">
    <source>
        <dbReference type="ARBA" id="ARBA00023065"/>
    </source>
</evidence>
<dbReference type="AlphaFoldDB" id="A0A2S6HXV7"/>
<reference evidence="14 15" key="1">
    <citation type="submission" date="2018-02" db="EMBL/GenBank/DDBJ databases">
        <title>Genomic Encyclopedia of Archaeal and Bacterial Type Strains, Phase II (KMG-II): from individual species to whole genera.</title>
        <authorList>
            <person name="Goeker M."/>
        </authorList>
    </citation>
    <scope>NUCLEOTIDE SEQUENCE [LARGE SCALE GENOMIC DNA]</scope>
    <source>
        <strain evidence="14 15">DSM 3808</strain>
    </source>
</reference>
<keyword evidence="7" id="KW-1003">Cell membrane</keyword>
<evidence type="ECO:0000256" key="2">
    <source>
        <dbReference type="ARBA" id="ARBA00004651"/>
    </source>
</evidence>
<keyword evidence="8 13" id="KW-0812">Transmembrane</keyword>
<keyword evidence="15" id="KW-1185">Reference proteome</keyword>
<feature type="transmembrane region" description="Helical" evidence="13">
    <location>
        <begin position="107"/>
        <end position="129"/>
    </location>
</feature>
<dbReference type="InterPro" id="IPR048279">
    <property type="entry name" value="MdtK-like"/>
</dbReference>
<evidence type="ECO:0000256" key="11">
    <source>
        <dbReference type="ARBA" id="ARBA00023136"/>
    </source>
</evidence>
<feature type="transmembrane region" description="Helical" evidence="13">
    <location>
        <begin position="62"/>
        <end position="87"/>
    </location>
</feature>
<dbReference type="CDD" id="cd13138">
    <property type="entry name" value="MATE_yoeA_like"/>
    <property type="match status" value="1"/>
</dbReference>
<evidence type="ECO:0000256" key="7">
    <source>
        <dbReference type="ARBA" id="ARBA00022475"/>
    </source>
</evidence>
<sequence>MNSNFLKQSTEQRRDLILNGSVFGTILFLSIPTLMMGLIQSAIPVIDGLFLNNLVGTNAASAVTYCTPIVNMVSALAQGVSVAGMAIIGQSNGNGDFKNSRKISTQIIVFTFLLGFFLAPILVALAFPISAHVNKEISRNVFLYLALNACVTPFSFMESIYNSIKNANGKPEDTFVRMVIMLILKIIFNALFIAVFRWGLVGSVMASLASNFLITGWMYFELFIKKNGERFVLSGFRFDWSIIHTLLRIGFPAMLSSLMLNLGFFLINNEVEKYGAVVLNGQGIANNITSICFILPSSFGSAVTTMVSMNIGAKQPEKAKKACFDGCIISAITAALLIALVVPLSSKLTVLFTRDASVLAVANQALHIYTYSVIGFGICMVQQGAFIGLGKTRITLFISLLRVWLLRYIFILATEHVLGFYSVFWGNLFSNYMAALITTILILRVKWVSDINY</sequence>
<feature type="transmembrane region" description="Helical" evidence="13">
    <location>
        <begin position="141"/>
        <end position="163"/>
    </location>
</feature>
<name>A0A2S6HXV7_9FIRM</name>
<evidence type="ECO:0000256" key="6">
    <source>
        <dbReference type="ARBA" id="ARBA00022449"/>
    </source>
</evidence>
<dbReference type="GO" id="GO:0015297">
    <property type="term" value="F:antiporter activity"/>
    <property type="evidence" value="ECO:0007669"/>
    <property type="project" value="UniProtKB-KW"/>
</dbReference>